<reference evidence="2" key="2">
    <citation type="submission" date="2021-08" db="EMBL/GenBank/DDBJ databases">
        <authorList>
            <person name="Gostincar C."/>
            <person name="Sun X."/>
            <person name="Song Z."/>
            <person name="Gunde-Cimerman N."/>
        </authorList>
    </citation>
    <scope>NUCLEOTIDE SEQUENCE</scope>
    <source>
        <strain evidence="2">EXF-8016</strain>
    </source>
</reference>
<organism evidence="2 3">
    <name type="scientific">Aureobasidium melanogenum</name>
    <name type="common">Aureobasidium pullulans var. melanogenum</name>
    <dbReference type="NCBI Taxonomy" id="46634"/>
    <lineage>
        <taxon>Eukaryota</taxon>
        <taxon>Fungi</taxon>
        <taxon>Dikarya</taxon>
        <taxon>Ascomycota</taxon>
        <taxon>Pezizomycotina</taxon>
        <taxon>Dothideomycetes</taxon>
        <taxon>Dothideomycetidae</taxon>
        <taxon>Dothideales</taxon>
        <taxon>Saccotheciaceae</taxon>
        <taxon>Aureobasidium</taxon>
    </lineage>
</organism>
<feature type="compositionally biased region" description="Basic and acidic residues" evidence="1">
    <location>
        <begin position="50"/>
        <end position="91"/>
    </location>
</feature>
<reference evidence="2" key="1">
    <citation type="journal article" date="2021" name="J Fungi (Basel)">
        <title>Virulence traits and population genomics of the black yeast Aureobasidium melanogenum.</title>
        <authorList>
            <person name="Cernosa A."/>
            <person name="Sun X."/>
            <person name="Gostincar C."/>
            <person name="Fang C."/>
            <person name="Gunde-Cimerman N."/>
            <person name="Song Z."/>
        </authorList>
    </citation>
    <scope>NUCLEOTIDE SEQUENCE</scope>
    <source>
        <strain evidence="2">EXF-8016</strain>
    </source>
</reference>
<comment type="caution">
    <text evidence="2">The sequence shown here is derived from an EMBL/GenBank/DDBJ whole genome shotgun (WGS) entry which is preliminary data.</text>
</comment>
<evidence type="ECO:0000313" key="2">
    <source>
        <dbReference type="EMBL" id="KAH0211547.1"/>
    </source>
</evidence>
<feature type="compositionally biased region" description="Polar residues" evidence="1">
    <location>
        <begin position="153"/>
        <end position="169"/>
    </location>
</feature>
<dbReference type="AlphaFoldDB" id="A0A9P8G7H4"/>
<feature type="region of interest" description="Disordered" evidence="1">
    <location>
        <begin position="1"/>
        <end position="95"/>
    </location>
</feature>
<evidence type="ECO:0000313" key="3">
    <source>
        <dbReference type="Proteomes" id="UP000767238"/>
    </source>
</evidence>
<dbReference type="Proteomes" id="UP000767238">
    <property type="component" value="Unassembled WGS sequence"/>
</dbReference>
<sequence length="568" mass="64709">MEESARFVDAEPDVLVPQASGTQSSEKLKNKDDRELQRSKSRPTADEEQQDRRRQRSQDDTWKSISLEDRTVKNEPEQTRRSDEARYEAQAKKLQLQPLATGEALWQHIRTPDFKHFEDKTSDEDERRGFSDEDSVYTPLTTPSYTRRKKTSARQPTPVTSEQLRQDTIMSDGEDDTHEDDSNVTAVTTKSNKETVMTTTTAGAVTARQATVMVEQYPPLSLANASPDLRTRKLVARYLTDLQPTCDIQQWQLLDIYNHQDDATSTDISGSRKSPLSQSSGRRHLMNPKSDTNKGETKSVVAAIECHVLGGRTIRSFMRLPVMQRLAVYRTTLQVHGTIVYENEEKETMSGTMARDFDDSAGVAPQLVQSSYRYSLQPFRDAVSYLIRCDSGKWLGGGANKRLAAETKRHFWMNNVFQVHAADLNNFLIKLSAKEKRYIGMMRVTIDTHADSDVTQSQQYPGLQQLFRQCHNLKWIRLYLEQDTASLLHKSGHSPTEINDVVESTAKEVQQIMTQEARTRESPIWQHVYPSILWALNDEHFDSDAELGADVEENESRVDRWIEAGISG</sequence>
<protein>
    <submittedName>
        <fullName evidence="2">Uncharacterized protein</fullName>
    </submittedName>
</protein>
<proteinExistence type="predicted"/>
<feature type="compositionally biased region" description="Polar residues" evidence="1">
    <location>
        <begin position="263"/>
        <end position="280"/>
    </location>
</feature>
<dbReference type="EMBL" id="JAHFYH010000135">
    <property type="protein sequence ID" value="KAH0211547.1"/>
    <property type="molecule type" value="Genomic_DNA"/>
</dbReference>
<accession>A0A9P8G7H4</accession>
<evidence type="ECO:0000256" key="1">
    <source>
        <dbReference type="SAM" id="MobiDB-lite"/>
    </source>
</evidence>
<feature type="region of interest" description="Disordered" evidence="1">
    <location>
        <begin position="117"/>
        <end position="184"/>
    </location>
</feature>
<gene>
    <name evidence="2" type="ORF">KCV03_g9666</name>
</gene>
<feature type="non-terminal residue" evidence="2">
    <location>
        <position position="568"/>
    </location>
</feature>
<name>A0A9P8G7H4_AURME</name>
<feature type="compositionally biased region" description="Basic and acidic residues" evidence="1">
    <location>
        <begin position="117"/>
        <end position="131"/>
    </location>
</feature>
<feature type="region of interest" description="Disordered" evidence="1">
    <location>
        <begin position="262"/>
        <end position="297"/>
    </location>
</feature>
<feature type="compositionally biased region" description="Basic and acidic residues" evidence="1">
    <location>
        <begin position="26"/>
        <end position="38"/>
    </location>
</feature>